<name>A0AAV5FDS5_ELECO</name>
<evidence type="ECO:0000313" key="3">
    <source>
        <dbReference type="EMBL" id="GJN33864.1"/>
    </source>
</evidence>
<dbReference type="AlphaFoldDB" id="A0AAV5FDS5"/>
<gene>
    <name evidence="3" type="primary">gb22491</name>
    <name evidence="3" type="ORF">PR202_gb22491</name>
</gene>
<evidence type="ECO:0000256" key="1">
    <source>
        <dbReference type="PROSITE-ProRule" id="PRU00047"/>
    </source>
</evidence>
<organism evidence="3 4">
    <name type="scientific">Eleusine coracana subsp. coracana</name>
    <dbReference type="NCBI Taxonomy" id="191504"/>
    <lineage>
        <taxon>Eukaryota</taxon>
        <taxon>Viridiplantae</taxon>
        <taxon>Streptophyta</taxon>
        <taxon>Embryophyta</taxon>
        <taxon>Tracheophyta</taxon>
        <taxon>Spermatophyta</taxon>
        <taxon>Magnoliopsida</taxon>
        <taxon>Liliopsida</taxon>
        <taxon>Poales</taxon>
        <taxon>Poaceae</taxon>
        <taxon>PACMAD clade</taxon>
        <taxon>Chloridoideae</taxon>
        <taxon>Cynodonteae</taxon>
        <taxon>Eleusininae</taxon>
        <taxon>Eleusine</taxon>
    </lineage>
</organism>
<dbReference type="GO" id="GO:0003676">
    <property type="term" value="F:nucleic acid binding"/>
    <property type="evidence" value="ECO:0007669"/>
    <property type="project" value="InterPro"/>
</dbReference>
<accession>A0AAV5FDS5</accession>
<proteinExistence type="predicted"/>
<dbReference type="Gene3D" id="4.10.60.10">
    <property type="entry name" value="Zinc finger, CCHC-type"/>
    <property type="match status" value="1"/>
</dbReference>
<feature type="domain" description="CCHC-type" evidence="2">
    <location>
        <begin position="42"/>
        <end position="58"/>
    </location>
</feature>
<keyword evidence="1" id="KW-0863">Zinc-finger</keyword>
<reference evidence="3" key="1">
    <citation type="journal article" date="2018" name="DNA Res.">
        <title>Multiple hybrid de novo genome assembly of finger millet, an orphan allotetraploid crop.</title>
        <authorList>
            <person name="Hatakeyama M."/>
            <person name="Aluri S."/>
            <person name="Balachadran M.T."/>
            <person name="Sivarajan S.R."/>
            <person name="Patrignani A."/>
            <person name="Gruter S."/>
            <person name="Poveda L."/>
            <person name="Shimizu-Inatsugi R."/>
            <person name="Baeten J."/>
            <person name="Francoijs K.J."/>
            <person name="Nataraja K.N."/>
            <person name="Reddy Y.A.N."/>
            <person name="Phadnis S."/>
            <person name="Ravikumar R.L."/>
            <person name="Schlapbach R."/>
            <person name="Sreeman S.M."/>
            <person name="Shimizu K.K."/>
        </authorList>
    </citation>
    <scope>NUCLEOTIDE SEQUENCE</scope>
</reference>
<comment type="caution">
    <text evidence="3">The sequence shown here is derived from an EMBL/GenBank/DDBJ whole genome shotgun (WGS) entry which is preliminary data.</text>
</comment>
<keyword evidence="4" id="KW-1185">Reference proteome</keyword>
<dbReference type="SMART" id="SM00343">
    <property type="entry name" value="ZnF_C2HC"/>
    <property type="match status" value="2"/>
</dbReference>
<reference evidence="3" key="2">
    <citation type="submission" date="2021-12" db="EMBL/GenBank/DDBJ databases">
        <title>Resequencing data analysis of finger millet.</title>
        <authorList>
            <person name="Hatakeyama M."/>
            <person name="Aluri S."/>
            <person name="Balachadran M.T."/>
            <person name="Sivarajan S.R."/>
            <person name="Poveda L."/>
            <person name="Shimizu-Inatsugi R."/>
            <person name="Schlapbach R."/>
            <person name="Sreeman S.M."/>
            <person name="Shimizu K.K."/>
        </authorList>
    </citation>
    <scope>NUCLEOTIDE SEQUENCE</scope>
</reference>
<dbReference type="PROSITE" id="PS50158">
    <property type="entry name" value="ZF_CCHC"/>
    <property type="match status" value="1"/>
</dbReference>
<evidence type="ECO:0000313" key="4">
    <source>
        <dbReference type="Proteomes" id="UP001054889"/>
    </source>
</evidence>
<sequence>MDQCTHKQQTRQQAYFLSKMHVLCFNCLAQDHRVAQCRNVVRCWWCYKAGHISSRCPNRHRRQRHGKVNKVQHSGCRRPSVATMWVPVTGVAGSIQQFDKEICGGENQSIEATEEFLNAQWVDGMCAKLQILRVTETNWLPNEISFMKFILSKAQLLRNLSVSHADGCFISHEEPFLELQKCSRASAEVQILLKGPEGE</sequence>
<keyword evidence="1" id="KW-0479">Metal-binding</keyword>
<evidence type="ECO:0000259" key="2">
    <source>
        <dbReference type="PROSITE" id="PS50158"/>
    </source>
</evidence>
<dbReference type="EMBL" id="BQKI01000085">
    <property type="protein sequence ID" value="GJN33864.1"/>
    <property type="molecule type" value="Genomic_DNA"/>
</dbReference>
<dbReference type="SUPFAM" id="SSF57756">
    <property type="entry name" value="Retrovirus zinc finger-like domains"/>
    <property type="match status" value="1"/>
</dbReference>
<dbReference type="GO" id="GO:0008270">
    <property type="term" value="F:zinc ion binding"/>
    <property type="evidence" value="ECO:0007669"/>
    <property type="project" value="UniProtKB-KW"/>
</dbReference>
<keyword evidence="1" id="KW-0862">Zinc</keyword>
<dbReference type="Proteomes" id="UP001054889">
    <property type="component" value="Unassembled WGS sequence"/>
</dbReference>
<dbReference type="InterPro" id="IPR036875">
    <property type="entry name" value="Znf_CCHC_sf"/>
</dbReference>
<dbReference type="InterPro" id="IPR001878">
    <property type="entry name" value="Znf_CCHC"/>
</dbReference>
<protein>
    <recommendedName>
        <fullName evidence="2">CCHC-type domain-containing protein</fullName>
    </recommendedName>
</protein>